<protein>
    <submittedName>
        <fullName evidence="1">Uncharacterized protein</fullName>
    </submittedName>
</protein>
<keyword evidence="2" id="KW-1185">Reference proteome</keyword>
<name>A0A2Z7BP97_9LAMI</name>
<dbReference type="EMBL" id="KV003915">
    <property type="protein sequence ID" value="KZV36184.1"/>
    <property type="molecule type" value="Genomic_DNA"/>
</dbReference>
<organism evidence="1 2">
    <name type="scientific">Dorcoceras hygrometricum</name>
    <dbReference type="NCBI Taxonomy" id="472368"/>
    <lineage>
        <taxon>Eukaryota</taxon>
        <taxon>Viridiplantae</taxon>
        <taxon>Streptophyta</taxon>
        <taxon>Embryophyta</taxon>
        <taxon>Tracheophyta</taxon>
        <taxon>Spermatophyta</taxon>
        <taxon>Magnoliopsida</taxon>
        <taxon>eudicotyledons</taxon>
        <taxon>Gunneridae</taxon>
        <taxon>Pentapetalae</taxon>
        <taxon>asterids</taxon>
        <taxon>lamiids</taxon>
        <taxon>Lamiales</taxon>
        <taxon>Gesneriaceae</taxon>
        <taxon>Didymocarpoideae</taxon>
        <taxon>Trichosporeae</taxon>
        <taxon>Loxocarpinae</taxon>
        <taxon>Dorcoceras</taxon>
    </lineage>
</organism>
<proteinExistence type="predicted"/>
<reference evidence="1 2" key="1">
    <citation type="journal article" date="2015" name="Proc. Natl. Acad. Sci. U.S.A.">
        <title>The resurrection genome of Boea hygrometrica: A blueprint for survival of dehydration.</title>
        <authorList>
            <person name="Xiao L."/>
            <person name="Yang G."/>
            <person name="Zhang L."/>
            <person name="Yang X."/>
            <person name="Zhao S."/>
            <person name="Ji Z."/>
            <person name="Zhou Q."/>
            <person name="Hu M."/>
            <person name="Wang Y."/>
            <person name="Chen M."/>
            <person name="Xu Y."/>
            <person name="Jin H."/>
            <person name="Xiao X."/>
            <person name="Hu G."/>
            <person name="Bao F."/>
            <person name="Hu Y."/>
            <person name="Wan P."/>
            <person name="Li L."/>
            <person name="Deng X."/>
            <person name="Kuang T."/>
            <person name="Xiang C."/>
            <person name="Zhu J.K."/>
            <person name="Oliver M.J."/>
            <person name="He Y."/>
        </authorList>
    </citation>
    <scope>NUCLEOTIDE SEQUENCE [LARGE SCALE GENOMIC DNA]</scope>
    <source>
        <strain evidence="2">cv. XS01</strain>
    </source>
</reference>
<gene>
    <name evidence="1" type="ORF">F511_20083</name>
</gene>
<dbReference type="Proteomes" id="UP000250235">
    <property type="component" value="Unassembled WGS sequence"/>
</dbReference>
<evidence type="ECO:0000313" key="2">
    <source>
        <dbReference type="Proteomes" id="UP000250235"/>
    </source>
</evidence>
<sequence length="416" mass="47812">MRRECRASAEQKTEKCTTHSGARRKFSHFVTAGVQAGSVLSLGHLQYDVITVFDLVVSVLVNFEFLLAMENSDIVSMFKTLETIGFKGFLTATGSVYEAAVDSNTIEKETNINAEAIIVRSDPEQPAQQTITYIGQGIFAAIQIREINWATHFLPKISPEEKGKGVLEVVSRPNPVEEHCRLVRNSAWEAVSNIMEKFDEWITSALRTKQRQEQYGVDQAKIPIKKKQFDIQKPDRETSKVRGNLANRNLECMKSRTTYSTIHDEDGLHITHFHEMSTIYLRDLKIMIDDFEGDIGSEEANMEKIKLIILYYVRCIGSLEDKIKNEEVDPQWMRLVDDLDRFCTNPWCRLAYKETVFAIRKDLGGKFEDFKKLVKTRKRNPMFSGFAESTSVGLLSHFRSWHMKYSMMLVRILQLL</sequence>
<accession>A0A2Z7BP97</accession>
<evidence type="ECO:0000313" key="1">
    <source>
        <dbReference type="EMBL" id="KZV36184.1"/>
    </source>
</evidence>
<dbReference type="AlphaFoldDB" id="A0A2Z7BP97"/>